<dbReference type="InterPro" id="IPR051957">
    <property type="entry name" value="CRISP-LCCL_domain"/>
</dbReference>
<feature type="domain" description="LCCL" evidence="2">
    <location>
        <begin position="165"/>
        <end position="243"/>
    </location>
</feature>
<protein>
    <recommendedName>
        <fullName evidence="2">LCCL domain-containing protein</fullName>
    </recommendedName>
</protein>
<evidence type="ECO:0000313" key="4">
    <source>
        <dbReference type="Proteomes" id="UP000284375"/>
    </source>
</evidence>
<dbReference type="Gene3D" id="2.170.130.20">
    <property type="entry name" value="LCCL-like domain"/>
    <property type="match status" value="1"/>
</dbReference>
<dbReference type="OrthoDB" id="441660at2759"/>
<dbReference type="PANTHER" id="PTHR31331">
    <property type="entry name" value="LCCL DOMAIN PROTEIN (AFU_ORTHOLOGUE AFUA_5G08630)"/>
    <property type="match status" value="1"/>
</dbReference>
<keyword evidence="1" id="KW-0472">Membrane</keyword>
<dbReference type="EMBL" id="LJZO01000060">
    <property type="protein sequence ID" value="ROV89137.1"/>
    <property type="molecule type" value="Genomic_DNA"/>
</dbReference>
<dbReference type="InterPro" id="IPR004043">
    <property type="entry name" value="LCCL"/>
</dbReference>
<gene>
    <name evidence="3" type="ORF">VSDG_08885</name>
</gene>
<feature type="transmembrane region" description="Helical" evidence="1">
    <location>
        <begin position="291"/>
        <end position="308"/>
    </location>
</feature>
<feature type="transmembrane region" description="Helical" evidence="1">
    <location>
        <begin position="425"/>
        <end position="448"/>
    </location>
</feature>
<dbReference type="PROSITE" id="PS50820">
    <property type="entry name" value="LCCL"/>
    <property type="match status" value="1"/>
</dbReference>
<keyword evidence="1" id="KW-1133">Transmembrane helix</keyword>
<keyword evidence="4" id="KW-1185">Reference proteome</keyword>
<organism evidence="3 4">
    <name type="scientific">Cytospora chrysosperma</name>
    <name type="common">Cytospora canker fungus</name>
    <name type="synonym">Sphaeria chrysosperma</name>
    <dbReference type="NCBI Taxonomy" id="252740"/>
    <lineage>
        <taxon>Eukaryota</taxon>
        <taxon>Fungi</taxon>
        <taxon>Dikarya</taxon>
        <taxon>Ascomycota</taxon>
        <taxon>Pezizomycotina</taxon>
        <taxon>Sordariomycetes</taxon>
        <taxon>Sordariomycetidae</taxon>
        <taxon>Diaporthales</taxon>
        <taxon>Cytosporaceae</taxon>
        <taxon>Cytospora</taxon>
    </lineage>
</organism>
<feature type="transmembrane region" description="Helical" evidence="1">
    <location>
        <begin position="268"/>
        <end position="286"/>
    </location>
</feature>
<feature type="transmembrane region" description="Helical" evidence="1">
    <location>
        <begin position="362"/>
        <end position="383"/>
    </location>
</feature>
<dbReference type="SMART" id="SM00603">
    <property type="entry name" value="LCCL"/>
    <property type="match status" value="1"/>
</dbReference>
<dbReference type="AlphaFoldDB" id="A0A423VEA7"/>
<evidence type="ECO:0000313" key="3">
    <source>
        <dbReference type="EMBL" id="ROV89137.1"/>
    </source>
</evidence>
<dbReference type="Pfam" id="PF03815">
    <property type="entry name" value="LCCL"/>
    <property type="match status" value="1"/>
</dbReference>
<reference evidence="3 4" key="1">
    <citation type="submission" date="2015-09" db="EMBL/GenBank/DDBJ databases">
        <title>Host preference determinants of Valsa canker pathogens revealed by comparative genomics.</title>
        <authorList>
            <person name="Yin Z."/>
            <person name="Huang L."/>
        </authorList>
    </citation>
    <scope>NUCLEOTIDE SEQUENCE [LARGE SCALE GENOMIC DNA]</scope>
    <source>
        <strain evidence="3 4">YSFL</strain>
    </source>
</reference>
<name>A0A423VEA7_CYTCH</name>
<feature type="transmembrane region" description="Helical" evidence="1">
    <location>
        <begin position="395"/>
        <end position="413"/>
    </location>
</feature>
<dbReference type="Proteomes" id="UP000284375">
    <property type="component" value="Unassembled WGS sequence"/>
</dbReference>
<feature type="transmembrane region" description="Helical" evidence="1">
    <location>
        <begin position="98"/>
        <end position="117"/>
    </location>
</feature>
<dbReference type="InterPro" id="IPR036609">
    <property type="entry name" value="LCCL_sf"/>
</dbReference>
<dbReference type="PANTHER" id="PTHR31331:SF8">
    <property type="entry name" value="LCCL DOMAIN PROTEIN (AFU_ORTHOLOGUE AFUA_5G02970)"/>
    <property type="match status" value="1"/>
</dbReference>
<evidence type="ECO:0000256" key="1">
    <source>
        <dbReference type="SAM" id="Phobius"/>
    </source>
</evidence>
<comment type="caution">
    <text evidence="3">The sequence shown here is derived from an EMBL/GenBank/DDBJ whole genome shotgun (WGS) entry which is preliminary data.</text>
</comment>
<keyword evidence="1" id="KW-0812">Transmembrane</keyword>
<dbReference type="SUPFAM" id="SSF69848">
    <property type="entry name" value="LCCL domain"/>
    <property type="match status" value="1"/>
</dbReference>
<feature type="transmembrane region" description="Helical" evidence="1">
    <location>
        <begin position="328"/>
        <end position="346"/>
    </location>
</feature>
<evidence type="ECO:0000259" key="2">
    <source>
        <dbReference type="PROSITE" id="PS50820"/>
    </source>
</evidence>
<accession>A0A423VEA7</accession>
<proteinExistence type="predicted"/>
<dbReference type="STRING" id="252740.A0A423VEA7"/>
<sequence>MAAQGTPDNVSMTYEDIALRGSIDEEAHMLPSHDFEEGEQVVYEREPKISGPPSKGKSWLRGPHPPRIQTIRPLFPDFQQAPTRLLQRTCPTTRSKRLLFFAFIVIWTLFFTVPLAISSIPTTDDTGRDVVNLDCIDTLWRWKNECGLDGIDCGPFSNDTLAFRCPAGCKDVKVLNPRFVGASEVIYRPLVIGGPHYRGDSFICASAIHAGLVSDTRGGCGRLDRIGESQTFPSSMAHGIESIEFDSYFPLAFTLTKDPGIQCGTGELRGVLLFISILFTSILCIFATSQWQYLTIFVAIFIHVGMVSDPPGASRYNTSTFPDHLSRLAGRLLPALFCAVIIYRTVVRRTVAHVEAHLEKTVLWLGGFWFGALSNLTFEWIPISRLTTHDLEQQPGAKLALGIIVIILAFIVAQQAYTFWLEGRLVRYLCLYAIFVIGILSCILTPGLEFRLHHYVLALLLLPGTSHQTRPSLLYQGILLGLFVNGVARWGFASILETSASLRSDGAFGSLTPSFNASAMIGPSVANISFTWALPPTSAALDGVSILVNDVERHRSFFVDHRSSEDSFTWSRAADMSLPEYFRFGYVKDGVALDYSGAGTWHSNGTWDIGTAL</sequence>